<feature type="non-terminal residue" evidence="1">
    <location>
        <position position="77"/>
    </location>
</feature>
<name>A0A0F9G271_9ZZZZ</name>
<reference evidence="1" key="1">
    <citation type="journal article" date="2015" name="Nature">
        <title>Complex archaea that bridge the gap between prokaryotes and eukaryotes.</title>
        <authorList>
            <person name="Spang A."/>
            <person name="Saw J.H."/>
            <person name="Jorgensen S.L."/>
            <person name="Zaremba-Niedzwiedzka K."/>
            <person name="Martijn J."/>
            <person name="Lind A.E."/>
            <person name="van Eijk R."/>
            <person name="Schleper C."/>
            <person name="Guy L."/>
            <person name="Ettema T.J."/>
        </authorList>
    </citation>
    <scope>NUCLEOTIDE SEQUENCE</scope>
</reference>
<evidence type="ECO:0000313" key="1">
    <source>
        <dbReference type="EMBL" id="KKL57512.1"/>
    </source>
</evidence>
<accession>A0A0F9G271</accession>
<protein>
    <submittedName>
        <fullName evidence="1">Uncharacterized protein</fullName>
    </submittedName>
</protein>
<comment type="caution">
    <text evidence="1">The sequence shown here is derived from an EMBL/GenBank/DDBJ whole genome shotgun (WGS) entry which is preliminary data.</text>
</comment>
<gene>
    <name evidence="1" type="ORF">LCGC14_2234700</name>
</gene>
<sequence length="77" mass="8512">MKDYTVHATITYLDGNGYKVSAFIPGRGMRVYTAQTFSDGIKAIARELKDISNDLNAYAKALDDTGPFVHNLGRDLK</sequence>
<dbReference type="EMBL" id="LAZR01030141">
    <property type="protein sequence ID" value="KKL57512.1"/>
    <property type="molecule type" value="Genomic_DNA"/>
</dbReference>
<organism evidence="1">
    <name type="scientific">marine sediment metagenome</name>
    <dbReference type="NCBI Taxonomy" id="412755"/>
    <lineage>
        <taxon>unclassified sequences</taxon>
        <taxon>metagenomes</taxon>
        <taxon>ecological metagenomes</taxon>
    </lineage>
</organism>
<dbReference type="AlphaFoldDB" id="A0A0F9G271"/>
<proteinExistence type="predicted"/>